<keyword evidence="3" id="KW-1185">Reference proteome</keyword>
<reference evidence="1 3" key="1">
    <citation type="journal article" date="2009" name="PLoS Biol.">
        <title>Lineage-specific biology revealed by a finished genome assembly of the mouse.</title>
        <authorList>
            <consortium name="Mouse Genome Sequencing Consortium"/>
            <person name="Church D.M."/>
            <person name="Goodstadt L."/>
            <person name="Hillier L.W."/>
            <person name="Zody M.C."/>
            <person name="Goldstein S."/>
            <person name="She X."/>
            <person name="Bult C.J."/>
            <person name="Agarwala R."/>
            <person name="Cherry J.L."/>
            <person name="DiCuccio M."/>
            <person name="Hlavina W."/>
            <person name="Kapustin Y."/>
            <person name="Meric P."/>
            <person name="Maglott D."/>
            <person name="Birtle Z."/>
            <person name="Marques A.C."/>
            <person name="Graves T."/>
            <person name="Zhou S."/>
            <person name="Teague B."/>
            <person name="Potamousis K."/>
            <person name="Churas C."/>
            <person name="Place M."/>
            <person name="Herschleb J."/>
            <person name="Runnheim R."/>
            <person name="Forrest D."/>
            <person name="Amos-Landgraf J."/>
            <person name="Schwartz D.C."/>
            <person name="Cheng Z."/>
            <person name="Lindblad-Toh K."/>
            <person name="Eichler E.E."/>
            <person name="Ponting C.P."/>
        </authorList>
    </citation>
    <scope>NUCLEOTIDE SEQUENCE [LARGE SCALE GENOMIC DNA]</scope>
    <source>
        <strain evidence="1 3">C57BL/6J</strain>
    </source>
</reference>
<reference evidence="1 3" key="2">
    <citation type="journal article" date="2011" name="PLoS Biol.">
        <title>Modernizing reference genome assemblies.</title>
        <authorList>
            <person name="Church D.M."/>
            <person name="Schneider V.A."/>
            <person name="Graves T."/>
            <person name="Auger K."/>
            <person name="Cunningham F."/>
            <person name="Bouk N."/>
            <person name="Chen H.C."/>
            <person name="Agarwala R."/>
            <person name="McLaren W.M."/>
            <person name="Ritchie G.R."/>
            <person name="Albracht D."/>
            <person name="Kremitzki M."/>
            <person name="Rock S."/>
            <person name="Kotkiewicz H."/>
            <person name="Kremitzki C."/>
            <person name="Wollam A."/>
            <person name="Trani L."/>
            <person name="Fulton L."/>
            <person name="Fulton R."/>
            <person name="Matthews L."/>
            <person name="Whitehead S."/>
            <person name="Chow W."/>
            <person name="Torrance J."/>
            <person name="Dunn M."/>
            <person name="Harden G."/>
            <person name="Threadgold G."/>
            <person name="Wood J."/>
            <person name="Collins J."/>
            <person name="Heath P."/>
            <person name="Griffiths G."/>
            <person name="Pelan S."/>
            <person name="Grafham D."/>
            <person name="Eichler E.E."/>
            <person name="Weinstock G."/>
            <person name="Mardis E.R."/>
            <person name="Wilson R.K."/>
            <person name="Howe K."/>
            <person name="Flicek P."/>
            <person name="Hubbard T."/>
        </authorList>
    </citation>
    <scope>NUCLEOTIDE SEQUENCE [LARGE SCALE GENOMIC DNA]</scope>
    <source>
        <strain evidence="1 3">C57BL/6J</strain>
    </source>
</reference>
<dbReference type="Bgee" id="ENSMUSG00000114515">
    <property type="expression patterns" value="Expressed in skeletal muscle tissue and 133 other cell types or tissues"/>
</dbReference>
<evidence type="ECO:0000313" key="2">
    <source>
        <dbReference type="MGI" id="MGI:7512655"/>
    </source>
</evidence>
<dbReference type="ExpressionAtlas" id="A0A140LJJ6">
    <property type="expression patterns" value="baseline and differential"/>
</dbReference>
<dbReference type="GeneTree" id="ENSGT01130000278657"/>
<gene>
    <name evidence="1 2" type="primary">Gm57854</name>
</gene>
<reference evidence="1" key="4">
    <citation type="submission" date="2025-09" db="UniProtKB">
        <authorList>
            <consortium name="Ensembl"/>
        </authorList>
    </citation>
    <scope>IDENTIFICATION</scope>
    <source>
        <strain evidence="1">C57BL/6J</strain>
    </source>
</reference>
<dbReference type="Proteomes" id="UP000000589">
    <property type="component" value="Chromosome 7"/>
</dbReference>
<evidence type="ECO:0000313" key="3">
    <source>
        <dbReference type="Proteomes" id="UP000000589"/>
    </source>
</evidence>
<dbReference type="VEuPathDB" id="HostDB:ENSMUSG00000114515"/>
<dbReference type="AlphaFoldDB" id="A0A140LJJ6"/>
<protein>
    <submittedName>
        <fullName evidence="1">Predicted gene, 57854</fullName>
    </submittedName>
</protein>
<evidence type="ECO:0000313" key="1">
    <source>
        <dbReference type="Ensembl" id="ENSMUSP00000147238.2"/>
    </source>
</evidence>
<dbReference type="MGI" id="MGI:7512655">
    <property type="gene designation" value="Gm57854"/>
</dbReference>
<accession>A0A140LJJ6</accession>
<name>A0A140LJJ6_MOUSE</name>
<proteinExistence type="predicted"/>
<reference evidence="1" key="3">
    <citation type="submission" date="2025-08" db="UniProtKB">
        <authorList>
            <consortium name="Ensembl"/>
        </authorList>
    </citation>
    <scope>IDENTIFICATION</scope>
    <source>
        <strain evidence="1">C57BL/6J</strain>
    </source>
</reference>
<organism evidence="1 3">
    <name type="scientific">Mus musculus</name>
    <name type="common">Mouse</name>
    <dbReference type="NCBI Taxonomy" id="10090"/>
    <lineage>
        <taxon>Eukaryota</taxon>
        <taxon>Metazoa</taxon>
        <taxon>Chordata</taxon>
        <taxon>Craniata</taxon>
        <taxon>Vertebrata</taxon>
        <taxon>Euteleostomi</taxon>
        <taxon>Mammalia</taxon>
        <taxon>Eutheria</taxon>
        <taxon>Euarchontoglires</taxon>
        <taxon>Glires</taxon>
        <taxon>Rodentia</taxon>
        <taxon>Myomorpha</taxon>
        <taxon>Muroidea</taxon>
        <taxon>Muridae</taxon>
        <taxon>Murinae</taxon>
        <taxon>Mus</taxon>
        <taxon>Mus</taxon>
    </lineage>
</organism>
<dbReference type="AGR" id="MGI:7512655"/>
<dbReference type="Ensembl" id="ENSMUST00000153686.2">
    <property type="protein sequence ID" value="ENSMUSP00000147238.2"/>
    <property type="gene ID" value="ENSMUSG00000114515.4"/>
</dbReference>
<sequence length="63" mass="6627">MDFCIPPGISSPAHGFLCASPGLPWPVESSPGFHRPFLATSHPCYRLHRGGHLFVAAGPSAAD</sequence>